<dbReference type="KEGG" id="egm:AYC65_09275"/>
<protein>
    <submittedName>
        <fullName evidence="1">Uncharacterized protein</fullName>
    </submittedName>
</protein>
<evidence type="ECO:0000313" key="2">
    <source>
        <dbReference type="Proteomes" id="UP000595426"/>
    </source>
</evidence>
<dbReference type="OrthoDB" id="1453099at2"/>
<evidence type="ECO:0000313" key="1">
    <source>
        <dbReference type="EMBL" id="QQN58677.1"/>
    </source>
</evidence>
<dbReference type="RefSeq" id="WP_034870464.1">
    <property type="nucleotide sequence ID" value="NZ_CBCSDR010000001.1"/>
</dbReference>
<name>A0A7T7ZXU0_9FLAO</name>
<gene>
    <name evidence="1" type="ORF">I6H88_20000</name>
</gene>
<sequence>MLQYRFILIILLGFLFIPGKVTACGINIVPVSESGYKAGLSEKEYCNGCEGCNSRQDRQNCTEQCKCLTCCITTLLPDPQNFSFEKTMYYNRSSFINPEYTISKGFLFIWLTPKIG</sequence>
<proteinExistence type="predicted"/>
<dbReference type="EMBL" id="CP067018">
    <property type="protein sequence ID" value="QQN58677.1"/>
    <property type="molecule type" value="Genomic_DNA"/>
</dbReference>
<reference evidence="1 2" key="1">
    <citation type="submission" date="2020-12" db="EMBL/GenBank/DDBJ databases">
        <title>FDA dAtabase for Regulatory Grade micrObial Sequences (FDA-ARGOS): Supporting development and validation of Infectious Disease Dx tests.</title>
        <authorList>
            <person name="Kerrigan L."/>
            <person name="Long C."/>
            <person name="Tallon L."/>
            <person name="Sadzewicz L."/>
            <person name="Zhao X."/>
            <person name="Boylan J."/>
            <person name="Ott S."/>
            <person name="Bowen H."/>
            <person name="Vavikolanu K."/>
            <person name="Mehta A."/>
            <person name="Aluvathingal J."/>
            <person name="Nadendla S."/>
            <person name="Yan Y."/>
            <person name="Sichtig H."/>
        </authorList>
    </citation>
    <scope>NUCLEOTIDE SEQUENCE [LARGE SCALE GENOMIC DNA]</scope>
    <source>
        <strain evidence="1 2">FDAARGOS_1031</strain>
    </source>
</reference>
<accession>A0A7T7ZXU0</accession>
<keyword evidence="2" id="KW-1185">Reference proteome</keyword>
<dbReference type="Proteomes" id="UP000595426">
    <property type="component" value="Chromosome"/>
</dbReference>
<dbReference type="AlphaFoldDB" id="A0A7T7ZXU0"/>
<dbReference type="GeneID" id="93133096"/>
<organism evidence="1 2">
    <name type="scientific">Elizabethkingia bruuniana</name>
    <dbReference type="NCBI Taxonomy" id="1756149"/>
    <lineage>
        <taxon>Bacteria</taxon>
        <taxon>Pseudomonadati</taxon>
        <taxon>Bacteroidota</taxon>
        <taxon>Flavobacteriia</taxon>
        <taxon>Flavobacteriales</taxon>
        <taxon>Weeksellaceae</taxon>
        <taxon>Elizabethkingia</taxon>
    </lineage>
</organism>